<evidence type="ECO:0000313" key="1">
    <source>
        <dbReference type="EMBL" id="TFK58068.1"/>
    </source>
</evidence>
<proteinExistence type="predicted"/>
<gene>
    <name evidence="1" type="ORF">BDN72DRAFT_782554</name>
</gene>
<keyword evidence="2" id="KW-1185">Reference proteome</keyword>
<name>A0ACD2ZX39_9AGAR</name>
<reference evidence="1 2" key="1">
    <citation type="journal article" date="2019" name="Nat. Ecol. Evol.">
        <title>Megaphylogeny resolves global patterns of mushroom evolution.</title>
        <authorList>
            <person name="Varga T."/>
            <person name="Krizsan K."/>
            <person name="Foldi C."/>
            <person name="Dima B."/>
            <person name="Sanchez-Garcia M."/>
            <person name="Sanchez-Ramirez S."/>
            <person name="Szollosi G.J."/>
            <person name="Szarkandi J.G."/>
            <person name="Papp V."/>
            <person name="Albert L."/>
            <person name="Andreopoulos W."/>
            <person name="Angelini C."/>
            <person name="Antonin V."/>
            <person name="Barry K.W."/>
            <person name="Bougher N.L."/>
            <person name="Buchanan P."/>
            <person name="Buyck B."/>
            <person name="Bense V."/>
            <person name="Catcheside P."/>
            <person name="Chovatia M."/>
            <person name="Cooper J."/>
            <person name="Damon W."/>
            <person name="Desjardin D."/>
            <person name="Finy P."/>
            <person name="Geml J."/>
            <person name="Haridas S."/>
            <person name="Hughes K."/>
            <person name="Justo A."/>
            <person name="Karasinski D."/>
            <person name="Kautmanova I."/>
            <person name="Kiss B."/>
            <person name="Kocsube S."/>
            <person name="Kotiranta H."/>
            <person name="LaButti K.M."/>
            <person name="Lechner B.E."/>
            <person name="Liimatainen K."/>
            <person name="Lipzen A."/>
            <person name="Lukacs Z."/>
            <person name="Mihaltcheva S."/>
            <person name="Morgado L.N."/>
            <person name="Niskanen T."/>
            <person name="Noordeloos M.E."/>
            <person name="Ohm R.A."/>
            <person name="Ortiz-Santana B."/>
            <person name="Ovrebo C."/>
            <person name="Racz N."/>
            <person name="Riley R."/>
            <person name="Savchenko A."/>
            <person name="Shiryaev A."/>
            <person name="Soop K."/>
            <person name="Spirin V."/>
            <person name="Szebenyi C."/>
            <person name="Tomsovsky M."/>
            <person name="Tulloss R.E."/>
            <person name="Uehling J."/>
            <person name="Grigoriev I.V."/>
            <person name="Vagvolgyi C."/>
            <person name="Papp T."/>
            <person name="Martin F.M."/>
            <person name="Miettinen O."/>
            <person name="Hibbett D.S."/>
            <person name="Nagy L.G."/>
        </authorList>
    </citation>
    <scope>NUCLEOTIDE SEQUENCE [LARGE SCALE GENOMIC DNA]</scope>
    <source>
        <strain evidence="1 2">NL-1719</strain>
    </source>
</reference>
<dbReference type="EMBL" id="ML209681">
    <property type="protein sequence ID" value="TFK58068.1"/>
    <property type="molecule type" value="Genomic_DNA"/>
</dbReference>
<evidence type="ECO:0000313" key="2">
    <source>
        <dbReference type="Proteomes" id="UP000308600"/>
    </source>
</evidence>
<dbReference type="Proteomes" id="UP000308600">
    <property type="component" value="Unassembled WGS sequence"/>
</dbReference>
<protein>
    <submittedName>
        <fullName evidence="1">Uncharacterized protein</fullName>
    </submittedName>
</protein>
<accession>A0ACD2ZX39</accession>
<feature type="non-terminal residue" evidence="1">
    <location>
        <position position="1"/>
    </location>
</feature>
<organism evidence="1 2">
    <name type="scientific">Pluteus cervinus</name>
    <dbReference type="NCBI Taxonomy" id="181527"/>
    <lineage>
        <taxon>Eukaryota</taxon>
        <taxon>Fungi</taxon>
        <taxon>Dikarya</taxon>
        <taxon>Basidiomycota</taxon>
        <taxon>Agaricomycotina</taxon>
        <taxon>Agaricomycetes</taxon>
        <taxon>Agaricomycetidae</taxon>
        <taxon>Agaricales</taxon>
        <taxon>Pluteineae</taxon>
        <taxon>Pluteaceae</taxon>
        <taxon>Pluteus</taxon>
    </lineage>
</organism>
<sequence length="531" mass="60883">DYMAIWLDDHRDDFLRLSLEREAPPDPVVCAQCQGSTIDKELFRCSSCFGRPVYCADCMRSKHDRDPFHRIERWSGKYFEDAWLKDVGLVLHLGHQGHACPKGKVEEPVETKEDHSDKEEEPDDIQTGRFRQSKPSGSKARMSCIVDVTGVHELPVMYCQCIPAVPHAHQAVALDLWPASFKRIKTLFTFRLLSDFRMDNLETKATAWSYFQKLRRVTNPAFPDGVPNRYPELRRVARQWRNILYRKWFGFGHEPRTPKQGEMALFCPACPQPGVNLPERWEEDKGNIIYIRQFAMDGNFSASHFKQVRNNDVSLTNGECYMTEEKTYKEYLAEYEGPEAIELECHNHRAVLDKNKAKTGKDITGIGATACAQHGCFCPSSVVDFEKGERYSYMDWSLSEALQTTHVASLTCGINNYDVNCAYCKHLRARFASNERLYWPDNFQVQPAIGLLHVHGHKEECMGRYAGSYIIGNGRTDGEIVESLWASLNDTSRSTQSASLPYRRETLDDSMGDSNWKKWLGIGEFSYTTEI</sequence>